<name>A0ABR8WUQ5_9MICO</name>
<gene>
    <name evidence="2" type="ORF">H9634_06655</name>
</gene>
<dbReference type="EMBL" id="JACSPY010000005">
    <property type="protein sequence ID" value="MBD8020456.1"/>
    <property type="molecule type" value="Genomic_DNA"/>
</dbReference>
<comment type="caution">
    <text evidence="2">The sequence shown here is derived from an EMBL/GenBank/DDBJ whole genome shotgun (WGS) entry which is preliminary data.</text>
</comment>
<evidence type="ECO:0000256" key="1">
    <source>
        <dbReference type="SAM" id="MobiDB-lite"/>
    </source>
</evidence>
<protein>
    <submittedName>
        <fullName evidence="2">Uncharacterized protein</fullName>
    </submittedName>
</protein>
<accession>A0ABR8WUQ5</accession>
<organism evidence="2 3">
    <name type="scientific">Brevibacterium gallinarum</name>
    <dbReference type="NCBI Taxonomy" id="2762220"/>
    <lineage>
        <taxon>Bacteria</taxon>
        <taxon>Bacillati</taxon>
        <taxon>Actinomycetota</taxon>
        <taxon>Actinomycetes</taxon>
        <taxon>Micrococcales</taxon>
        <taxon>Brevibacteriaceae</taxon>
        <taxon>Brevibacterium</taxon>
    </lineage>
</organism>
<sequence>MQAATLTAGLAAGFALGQAVRRLACPPAAREAVLPGDDLLPAAPVQVDRVVTVRAAPEAVWPWLAQLGQHRAGFYTLPVLDQAIGCDPETAVHIHPEWQDVQTGDPFPIAPFISLRVADVVPGGAPRRHDARRDDRDARPRVLRSRLLLGDRAGAQWCGHRTARARPLAAARHSRSPAAADHPGRHDSPGRGVAAADPHARRRARLSGSAAVRTSAEHA</sequence>
<proteinExistence type="predicted"/>
<dbReference type="RefSeq" id="WP_191725927.1">
    <property type="nucleotide sequence ID" value="NZ_JACSPY010000005.1"/>
</dbReference>
<feature type="region of interest" description="Disordered" evidence="1">
    <location>
        <begin position="166"/>
        <end position="219"/>
    </location>
</feature>
<feature type="compositionally biased region" description="Low complexity" evidence="1">
    <location>
        <begin position="166"/>
        <end position="180"/>
    </location>
</feature>
<dbReference type="Proteomes" id="UP000651517">
    <property type="component" value="Unassembled WGS sequence"/>
</dbReference>
<evidence type="ECO:0000313" key="2">
    <source>
        <dbReference type="EMBL" id="MBD8020456.1"/>
    </source>
</evidence>
<keyword evidence="3" id="KW-1185">Reference proteome</keyword>
<reference evidence="2 3" key="1">
    <citation type="submission" date="2020-08" db="EMBL/GenBank/DDBJ databases">
        <title>A Genomic Blueprint of the Chicken Gut Microbiome.</title>
        <authorList>
            <person name="Gilroy R."/>
            <person name="Ravi A."/>
            <person name="Getino M."/>
            <person name="Pursley I."/>
            <person name="Horton D.L."/>
            <person name="Alikhan N.-F."/>
            <person name="Baker D."/>
            <person name="Gharbi K."/>
            <person name="Hall N."/>
            <person name="Watson M."/>
            <person name="Adriaenssens E.M."/>
            <person name="Foster-Nyarko E."/>
            <person name="Jarju S."/>
            <person name="Secka A."/>
            <person name="Antonio M."/>
            <person name="Oren A."/>
            <person name="Chaudhuri R."/>
            <person name="La Ragione R.M."/>
            <person name="Hildebrand F."/>
            <person name="Pallen M.J."/>
        </authorList>
    </citation>
    <scope>NUCLEOTIDE SEQUENCE [LARGE SCALE GENOMIC DNA]</scope>
    <source>
        <strain evidence="2 3">Re57</strain>
    </source>
</reference>
<evidence type="ECO:0000313" key="3">
    <source>
        <dbReference type="Proteomes" id="UP000651517"/>
    </source>
</evidence>